<name>A0A4S8K877_MUSBA</name>
<evidence type="ECO:0000256" key="1">
    <source>
        <dbReference type="ARBA" id="ARBA00022729"/>
    </source>
</evidence>
<dbReference type="STRING" id="52838.A0A4S8K877"/>
<evidence type="ECO:0000313" key="4">
    <source>
        <dbReference type="EMBL" id="THU71167.1"/>
    </source>
</evidence>
<proteinExistence type="predicted"/>
<protein>
    <recommendedName>
        <fullName evidence="3">S-locus glycoprotein domain-containing protein</fullName>
    </recommendedName>
</protein>
<dbReference type="EMBL" id="PYDT01000002">
    <property type="protein sequence ID" value="THU71167.1"/>
    <property type="molecule type" value="Genomic_DNA"/>
</dbReference>
<dbReference type="Pfam" id="PF00954">
    <property type="entry name" value="S_locus_glycop"/>
    <property type="match status" value="1"/>
</dbReference>
<dbReference type="Proteomes" id="UP000317650">
    <property type="component" value="Chromosome 8"/>
</dbReference>
<sequence length="148" mass="16945">MTAYRQDPTVVNVSVEFFSNSTTNYFVYELRGDMITRTILDISGQLTQLAWVEEAQEWIRFLALPKKQCDVYALCGPFGSCNENGLPFCSCIKGFSEKSPVDWQLGDRRQGCARNTPLHSMYVLCLSDGNRVPNSFRFPRILEDSLRR</sequence>
<evidence type="ECO:0000256" key="2">
    <source>
        <dbReference type="ARBA" id="ARBA00023157"/>
    </source>
</evidence>
<keyword evidence="2" id="KW-1015">Disulfide bond</keyword>
<feature type="domain" description="S-locus glycoprotein" evidence="3">
    <location>
        <begin position="11"/>
        <end position="98"/>
    </location>
</feature>
<keyword evidence="1" id="KW-0732">Signal</keyword>
<reference evidence="4 5" key="1">
    <citation type="journal article" date="2019" name="Nat. Plants">
        <title>Genome sequencing of Musa balbisiana reveals subgenome evolution and function divergence in polyploid bananas.</title>
        <authorList>
            <person name="Yao X."/>
        </authorList>
    </citation>
    <scope>NUCLEOTIDE SEQUENCE [LARGE SCALE GENOMIC DNA]</scope>
    <source>
        <strain evidence="5">cv. DH-PKW</strain>
        <tissue evidence="4">Leaves</tissue>
    </source>
</reference>
<dbReference type="InterPro" id="IPR000858">
    <property type="entry name" value="S_locus_glycoprot_dom"/>
</dbReference>
<comment type="caution">
    <text evidence="4">The sequence shown here is derived from an EMBL/GenBank/DDBJ whole genome shotgun (WGS) entry which is preliminary data.</text>
</comment>
<organism evidence="4 5">
    <name type="scientific">Musa balbisiana</name>
    <name type="common">Banana</name>
    <dbReference type="NCBI Taxonomy" id="52838"/>
    <lineage>
        <taxon>Eukaryota</taxon>
        <taxon>Viridiplantae</taxon>
        <taxon>Streptophyta</taxon>
        <taxon>Embryophyta</taxon>
        <taxon>Tracheophyta</taxon>
        <taxon>Spermatophyta</taxon>
        <taxon>Magnoliopsida</taxon>
        <taxon>Liliopsida</taxon>
        <taxon>Zingiberales</taxon>
        <taxon>Musaceae</taxon>
        <taxon>Musa</taxon>
    </lineage>
</organism>
<dbReference type="PANTHER" id="PTHR32444">
    <property type="entry name" value="BULB-TYPE LECTIN DOMAIN-CONTAINING PROTEIN"/>
    <property type="match status" value="1"/>
</dbReference>
<evidence type="ECO:0000313" key="5">
    <source>
        <dbReference type="Proteomes" id="UP000317650"/>
    </source>
</evidence>
<dbReference type="GO" id="GO:0048544">
    <property type="term" value="P:recognition of pollen"/>
    <property type="evidence" value="ECO:0007669"/>
    <property type="project" value="InterPro"/>
</dbReference>
<dbReference type="PANTHER" id="PTHR32444:SF77">
    <property type="entry name" value="OS05G0163500 PROTEIN"/>
    <property type="match status" value="1"/>
</dbReference>
<dbReference type="AlphaFoldDB" id="A0A4S8K877"/>
<evidence type="ECO:0000259" key="3">
    <source>
        <dbReference type="Pfam" id="PF00954"/>
    </source>
</evidence>
<accession>A0A4S8K877</accession>
<gene>
    <name evidence="4" type="ORF">C4D60_Mb08t32680</name>
</gene>
<keyword evidence="5" id="KW-1185">Reference proteome</keyword>